<sequence length="194" mass="22633">MKSRDLDAFQKCITETQSFLSQLPETSYKMQQLRYTVDEINAIKNMNIRKFTDVIDSTMHSHYVNIFRGLTRKLDKEKELPMSVDDIVHIPERGRWWLIGSAWLPSASISQNKTDDKVDEQTLKFSPSLLQLAKRAKMNTAVRRDIFCTIMSSTVSSYFLSSLLTLFSMLVNSYHFLVFCTFLFKLISLLFKLY</sequence>
<dbReference type="WBParaSite" id="OFLC_0001051501-mRNA-1">
    <property type="protein sequence ID" value="OFLC_0001051501-mRNA-1"/>
    <property type="gene ID" value="OFLC_0001051501"/>
</dbReference>
<keyword evidence="1" id="KW-1133">Transmembrane helix</keyword>
<protein>
    <submittedName>
        <fullName evidence="4">Autophagy-related protein 101</fullName>
    </submittedName>
</protein>
<evidence type="ECO:0000256" key="1">
    <source>
        <dbReference type="SAM" id="Phobius"/>
    </source>
</evidence>
<dbReference type="GO" id="GO:0003723">
    <property type="term" value="F:RNA binding"/>
    <property type="evidence" value="ECO:0007669"/>
    <property type="project" value="TreeGrafter"/>
</dbReference>
<evidence type="ECO:0000313" key="2">
    <source>
        <dbReference type="EMBL" id="VDO69042.1"/>
    </source>
</evidence>
<organism evidence="4">
    <name type="scientific">Onchocerca flexuosa</name>
    <dbReference type="NCBI Taxonomy" id="387005"/>
    <lineage>
        <taxon>Eukaryota</taxon>
        <taxon>Metazoa</taxon>
        <taxon>Ecdysozoa</taxon>
        <taxon>Nematoda</taxon>
        <taxon>Chromadorea</taxon>
        <taxon>Rhabditida</taxon>
        <taxon>Spirurina</taxon>
        <taxon>Spiruromorpha</taxon>
        <taxon>Filarioidea</taxon>
        <taxon>Onchocercidae</taxon>
        <taxon>Onchocerca</taxon>
    </lineage>
</organism>
<accession>A0A183HSQ4</accession>
<evidence type="ECO:0000313" key="3">
    <source>
        <dbReference type="Proteomes" id="UP000267606"/>
    </source>
</evidence>
<feature type="transmembrane region" description="Helical" evidence="1">
    <location>
        <begin position="146"/>
        <end position="167"/>
    </location>
</feature>
<feature type="transmembrane region" description="Helical" evidence="1">
    <location>
        <begin position="173"/>
        <end position="191"/>
    </location>
</feature>
<proteinExistence type="predicted"/>
<gene>
    <name evidence="2" type="ORF">OFLC_LOCUS10514</name>
</gene>
<name>A0A183HSQ4_9BILA</name>
<dbReference type="STRING" id="387005.A0A183HSQ4"/>
<keyword evidence="3" id="KW-1185">Reference proteome</keyword>
<dbReference type="PANTHER" id="PTHR18034:SF4">
    <property type="entry name" value="NUCLEOLAR MIF4G DOMAIN-CONTAINING PROTEIN 1"/>
    <property type="match status" value="1"/>
</dbReference>
<keyword evidence="1" id="KW-0812">Transmembrane</keyword>
<dbReference type="AlphaFoldDB" id="A0A183HSQ4"/>
<reference evidence="2 3" key="2">
    <citation type="submission" date="2018-11" db="EMBL/GenBank/DDBJ databases">
        <authorList>
            <consortium name="Pathogen Informatics"/>
        </authorList>
    </citation>
    <scope>NUCLEOTIDE SEQUENCE [LARGE SCALE GENOMIC DNA]</scope>
</reference>
<evidence type="ECO:0000313" key="4">
    <source>
        <dbReference type="WBParaSite" id="OFLC_0001051501-mRNA-1"/>
    </source>
</evidence>
<dbReference type="GO" id="GO:0005730">
    <property type="term" value="C:nucleolus"/>
    <property type="evidence" value="ECO:0007669"/>
    <property type="project" value="TreeGrafter"/>
</dbReference>
<keyword evidence="1" id="KW-0472">Membrane</keyword>
<reference evidence="4" key="1">
    <citation type="submission" date="2016-06" db="UniProtKB">
        <authorList>
            <consortium name="WormBaseParasite"/>
        </authorList>
    </citation>
    <scope>IDENTIFICATION</scope>
</reference>
<dbReference type="EMBL" id="UZAJ01014083">
    <property type="protein sequence ID" value="VDO69042.1"/>
    <property type="molecule type" value="Genomic_DNA"/>
</dbReference>
<dbReference type="InterPro" id="IPR050781">
    <property type="entry name" value="CWC22_splicing_factor"/>
</dbReference>
<dbReference type="PANTHER" id="PTHR18034">
    <property type="entry name" value="CELL CYCLE CONTROL PROTEIN CWF22-RELATED"/>
    <property type="match status" value="1"/>
</dbReference>
<dbReference type="GO" id="GO:0042274">
    <property type="term" value="P:ribosomal small subunit biogenesis"/>
    <property type="evidence" value="ECO:0007669"/>
    <property type="project" value="TreeGrafter"/>
</dbReference>
<dbReference type="Proteomes" id="UP000267606">
    <property type="component" value="Unassembled WGS sequence"/>
</dbReference>